<accession>A3SKE4</accession>
<feature type="transmembrane region" description="Helical" evidence="1">
    <location>
        <begin position="100"/>
        <end position="121"/>
    </location>
</feature>
<dbReference type="HOGENOM" id="CLU_030480_1_0_5"/>
<dbReference type="RefSeq" id="WP_009813226.1">
    <property type="nucleotide sequence ID" value="NZ_CH724156.1"/>
</dbReference>
<dbReference type="AlphaFoldDB" id="A3SKE4"/>
<comment type="caution">
    <text evidence="2">The sequence shown here is derived from an EMBL/GenBank/DDBJ whole genome shotgun (WGS) entry which is preliminary data.</text>
</comment>
<dbReference type="STRING" id="89187.ISM_06010"/>
<feature type="transmembrane region" description="Helical" evidence="1">
    <location>
        <begin position="26"/>
        <end position="45"/>
    </location>
</feature>
<dbReference type="OrthoDB" id="8168962at2"/>
<proteinExistence type="predicted"/>
<evidence type="ECO:0008006" key="4">
    <source>
        <dbReference type="Google" id="ProtNLM"/>
    </source>
</evidence>
<feature type="transmembrane region" description="Helical" evidence="1">
    <location>
        <begin position="180"/>
        <end position="202"/>
    </location>
</feature>
<reference evidence="2 3" key="1">
    <citation type="submission" date="2005-12" db="EMBL/GenBank/DDBJ databases">
        <authorList>
            <person name="Moran M.A."/>
            <person name="Ferriera S."/>
            <person name="Johnson J."/>
            <person name="Kravitz S."/>
            <person name="Halpern A."/>
            <person name="Remington K."/>
            <person name="Beeson K."/>
            <person name="Tran B."/>
            <person name="Rogers Y.-H."/>
            <person name="Friedman R."/>
            <person name="Venter J.C."/>
        </authorList>
    </citation>
    <scope>NUCLEOTIDE SEQUENCE [LARGE SCALE GENOMIC DNA]</scope>
    <source>
        <strain evidence="3">ATCC BAA-591 / DSM 15170 / ISM</strain>
    </source>
</reference>
<evidence type="ECO:0000313" key="2">
    <source>
        <dbReference type="EMBL" id="EAP77825.1"/>
    </source>
</evidence>
<feature type="transmembrane region" description="Helical" evidence="1">
    <location>
        <begin position="150"/>
        <end position="168"/>
    </location>
</feature>
<keyword evidence="1" id="KW-1133">Transmembrane helix</keyword>
<evidence type="ECO:0000313" key="3">
    <source>
        <dbReference type="Proteomes" id="UP000005954"/>
    </source>
</evidence>
<organism evidence="2 3">
    <name type="scientific">Roseovarius nubinhibens (strain ATCC BAA-591 / DSM 15170 / ISM)</name>
    <dbReference type="NCBI Taxonomy" id="89187"/>
    <lineage>
        <taxon>Bacteria</taxon>
        <taxon>Pseudomonadati</taxon>
        <taxon>Pseudomonadota</taxon>
        <taxon>Alphaproteobacteria</taxon>
        <taxon>Rhodobacterales</taxon>
        <taxon>Roseobacteraceae</taxon>
        <taxon>Roseovarius</taxon>
    </lineage>
</organism>
<evidence type="ECO:0000256" key="1">
    <source>
        <dbReference type="SAM" id="Phobius"/>
    </source>
</evidence>
<feature type="transmembrane region" description="Helical" evidence="1">
    <location>
        <begin position="246"/>
        <end position="270"/>
    </location>
</feature>
<keyword evidence="1" id="KW-0812">Transmembrane</keyword>
<dbReference type="EMBL" id="AALY01000001">
    <property type="protein sequence ID" value="EAP77825.1"/>
    <property type="molecule type" value="Genomic_DNA"/>
</dbReference>
<dbReference type="eggNOG" id="ENOG502Z93M">
    <property type="taxonomic scope" value="Bacteria"/>
</dbReference>
<feature type="transmembrane region" description="Helical" evidence="1">
    <location>
        <begin position="66"/>
        <end position="88"/>
    </location>
</feature>
<dbReference type="Proteomes" id="UP000005954">
    <property type="component" value="Unassembled WGS sequence"/>
</dbReference>
<feature type="transmembrane region" description="Helical" evidence="1">
    <location>
        <begin position="383"/>
        <end position="410"/>
    </location>
</feature>
<protein>
    <recommendedName>
        <fullName evidence="4">Fenitrothion hydrolase</fullName>
    </recommendedName>
</protein>
<name>A3SKE4_ROSNI</name>
<keyword evidence="3" id="KW-1185">Reference proteome</keyword>
<sequence length="445" mass="47583">MAGVTPGMARAHASEQGFVLLLPTDVYISAGGASVALTIILLAVLPARMARGLFRPLRLWPVKNLNIRHGSSLMSMAVLLSLLAAGWGGSRDPLGNPLPLTIWVVWWMGMVTWEGVFGGLWRRLNPWTGAGWLLAQLGRRRVPLRYPRSLGHWPAVAGLLGFGAFLLADPAPADPARLALIVGLYWLGTLILLLLFGVKWLYYGEFVTVLMRQYGRMALLGRARGRQGMGLPGWQWMRRGNVGGSAAIFALLLLGTGSFDGLNETFWWFGVLGLNPLEFSGRSAVIGSNLAGLIGANLMLVAAFVAALVLGLRLAGGGVGIARALGVFAPSILPIALAYHIAHYLPSFLVDGQYVLARISDALGGPHVHVTAGFLNTPGPVRVIWLCQAGVVVLGHVVAILMAHVMALRLMGGHRRAVVSQLPLALFMLGYTVFGLWLLASPRAG</sequence>
<feature type="transmembrane region" description="Helical" evidence="1">
    <location>
        <begin position="290"/>
        <end position="312"/>
    </location>
</feature>
<gene>
    <name evidence="2" type="ORF">ISM_06010</name>
</gene>
<feature type="transmembrane region" description="Helical" evidence="1">
    <location>
        <begin position="324"/>
        <end position="342"/>
    </location>
</feature>
<feature type="transmembrane region" description="Helical" evidence="1">
    <location>
        <begin position="422"/>
        <end position="440"/>
    </location>
</feature>
<keyword evidence="1" id="KW-0472">Membrane</keyword>